<accession>A0A5J4KXG5</accession>
<proteinExistence type="predicted"/>
<evidence type="ECO:0000313" key="1">
    <source>
        <dbReference type="EMBL" id="GER92665.1"/>
    </source>
</evidence>
<reference evidence="1" key="1">
    <citation type="submission" date="2019-10" db="EMBL/GenBank/DDBJ databases">
        <title>Metagenomic sequencing of thiosulfate-disproportionating enrichment culture.</title>
        <authorList>
            <person name="Umezawa K."/>
            <person name="Kojima H."/>
            <person name="Fukui M."/>
        </authorList>
    </citation>
    <scope>NUCLEOTIDE SEQUENCE</scope>
    <source>
        <strain evidence="1">45J</strain>
    </source>
</reference>
<gene>
    <name evidence="1" type="ORF">A45J_0383</name>
</gene>
<name>A0A5J4KXG5_9ZZZZ</name>
<sequence length="67" mass="7368">MKLRDARLCADCEEVYKAKGIYACCPSCGSETFCLVSQWIPTVSAFEQWVKERQGGDVGASTACEIK</sequence>
<organism evidence="1">
    <name type="scientific">hot springs metagenome</name>
    <dbReference type="NCBI Taxonomy" id="433727"/>
    <lineage>
        <taxon>unclassified sequences</taxon>
        <taxon>metagenomes</taxon>
        <taxon>ecological metagenomes</taxon>
    </lineage>
</organism>
<protein>
    <submittedName>
        <fullName evidence="1">Uncharacterized protein</fullName>
    </submittedName>
</protein>
<dbReference type="AlphaFoldDB" id="A0A5J4KXG5"/>
<dbReference type="EMBL" id="BLAB01000001">
    <property type="protein sequence ID" value="GER92665.1"/>
    <property type="molecule type" value="Genomic_DNA"/>
</dbReference>
<comment type="caution">
    <text evidence="1">The sequence shown here is derived from an EMBL/GenBank/DDBJ whole genome shotgun (WGS) entry which is preliminary data.</text>
</comment>